<name>A0A1G8B006_CHIFI</name>
<dbReference type="Proteomes" id="UP000199045">
    <property type="component" value="Unassembled WGS sequence"/>
</dbReference>
<dbReference type="OrthoDB" id="653318at2"/>
<evidence type="ECO:0008006" key="4">
    <source>
        <dbReference type="Google" id="ProtNLM"/>
    </source>
</evidence>
<evidence type="ECO:0000256" key="1">
    <source>
        <dbReference type="SAM" id="SignalP"/>
    </source>
</evidence>
<protein>
    <recommendedName>
        <fullName evidence="4">Auto-transporter adhesin head GIN domain-containing protein</fullName>
    </recommendedName>
</protein>
<gene>
    <name evidence="2" type="ORF">SAMN04488121_11051</name>
</gene>
<organism evidence="2 3">
    <name type="scientific">Chitinophaga filiformis</name>
    <name type="common">Myxococcus filiformis</name>
    <name type="synonym">Flexibacter filiformis</name>
    <dbReference type="NCBI Taxonomy" id="104663"/>
    <lineage>
        <taxon>Bacteria</taxon>
        <taxon>Pseudomonadati</taxon>
        <taxon>Bacteroidota</taxon>
        <taxon>Chitinophagia</taxon>
        <taxon>Chitinophagales</taxon>
        <taxon>Chitinophagaceae</taxon>
        <taxon>Chitinophaga</taxon>
    </lineage>
</organism>
<dbReference type="AlphaFoldDB" id="A0A1G8B006"/>
<dbReference type="RefSeq" id="WP_143011636.1">
    <property type="nucleotide sequence ID" value="NZ_FNBN01000010.1"/>
</dbReference>
<proteinExistence type="predicted"/>
<evidence type="ECO:0000313" key="3">
    <source>
        <dbReference type="Proteomes" id="UP000199045"/>
    </source>
</evidence>
<keyword evidence="1" id="KW-0732">Signal</keyword>
<evidence type="ECO:0000313" key="2">
    <source>
        <dbReference type="EMBL" id="SDH26353.1"/>
    </source>
</evidence>
<accession>A0A1G8B006</accession>
<feature type="signal peptide" evidence="1">
    <location>
        <begin position="1"/>
        <end position="18"/>
    </location>
</feature>
<dbReference type="EMBL" id="FNBN01000010">
    <property type="protein sequence ID" value="SDH26353.1"/>
    <property type="molecule type" value="Genomic_DNA"/>
</dbReference>
<sequence>MKHVLLFAVLLMALTVHAQKSSLTEYPGTYKLGTGDAAEDAKVELREDKLTISGARGSADLSMQKPDTFSVDEYGGDVIFLRNSAKQISGIKVNIPAANIDVAGIRVEDLAEYVGSYRLGTGDDADEAKVTLKDGILTVSGRAGSADLSRQKADTFNVEQYGGQVIFKRTANNKISGIKIDIPAGNINVEGEKLESKEVSAAIKQEIYTTAVVG</sequence>
<reference evidence="2 3" key="1">
    <citation type="submission" date="2016-10" db="EMBL/GenBank/DDBJ databases">
        <authorList>
            <person name="de Groot N.N."/>
        </authorList>
    </citation>
    <scope>NUCLEOTIDE SEQUENCE [LARGE SCALE GENOMIC DNA]</scope>
    <source>
        <strain evidence="2 3">DSM 527</strain>
    </source>
</reference>
<feature type="chain" id="PRO_5011455417" description="Auto-transporter adhesin head GIN domain-containing protein" evidence="1">
    <location>
        <begin position="19"/>
        <end position="214"/>
    </location>
</feature>